<accession>X0ZVC7</accession>
<proteinExistence type="predicted"/>
<comment type="caution">
    <text evidence="1">The sequence shown here is derived from an EMBL/GenBank/DDBJ whole genome shotgun (WGS) entry which is preliminary data.</text>
</comment>
<organism evidence="1">
    <name type="scientific">marine sediment metagenome</name>
    <dbReference type="NCBI Taxonomy" id="412755"/>
    <lineage>
        <taxon>unclassified sequences</taxon>
        <taxon>metagenomes</taxon>
        <taxon>ecological metagenomes</taxon>
    </lineage>
</organism>
<gene>
    <name evidence="1" type="ORF">S01H4_14799</name>
</gene>
<evidence type="ECO:0000313" key="1">
    <source>
        <dbReference type="EMBL" id="GAG64433.1"/>
    </source>
</evidence>
<name>X0ZVC7_9ZZZZ</name>
<dbReference type="AlphaFoldDB" id="X0ZVC7"/>
<dbReference type="SUPFAM" id="SSF52949">
    <property type="entry name" value="Macro domain-like"/>
    <property type="match status" value="1"/>
</dbReference>
<protein>
    <submittedName>
        <fullName evidence="1">Uncharacterized protein</fullName>
    </submittedName>
</protein>
<sequence>MNQITINNAVIEIFIGDLFNAQYDAIVIPTN</sequence>
<reference evidence="1" key="1">
    <citation type="journal article" date="2014" name="Front. Microbiol.">
        <title>High frequency of phylogenetically diverse reductive dehalogenase-homologous genes in deep subseafloor sedimentary metagenomes.</title>
        <authorList>
            <person name="Kawai M."/>
            <person name="Futagami T."/>
            <person name="Toyoda A."/>
            <person name="Takaki Y."/>
            <person name="Nishi S."/>
            <person name="Hori S."/>
            <person name="Arai W."/>
            <person name="Tsubouchi T."/>
            <person name="Morono Y."/>
            <person name="Uchiyama I."/>
            <person name="Ito T."/>
            <person name="Fujiyama A."/>
            <person name="Inagaki F."/>
            <person name="Takami H."/>
        </authorList>
    </citation>
    <scope>NUCLEOTIDE SEQUENCE</scope>
    <source>
        <strain evidence="1">Expedition CK06-06</strain>
    </source>
</reference>
<dbReference type="InterPro" id="IPR043472">
    <property type="entry name" value="Macro_dom-like"/>
</dbReference>
<feature type="non-terminal residue" evidence="1">
    <location>
        <position position="31"/>
    </location>
</feature>
<dbReference type="EMBL" id="BART01006483">
    <property type="protein sequence ID" value="GAG64433.1"/>
    <property type="molecule type" value="Genomic_DNA"/>
</dbReference>